<proteinExistence type="inferred from homology"/>
<dbReference type="OrthoDB" id="9775880at2"/>
<evidence type="ECO:0000256" key="1">
    <source>
        <dbReference type="ARBA" id="ARBA00008857"/>
    </source>
</evidence>
<accession>A0A318JN52</accession>
<dbReference type="InterPro" id="IPR025166">
    <property type="entry name" value="Integrase_DNA_bind_dom"/>
</dbReference>
<dbReference type="Gene3D" id="1.10.443.10">
    <property type="entry name" value="Intergrase catalytic core"/>
    <property type="match status" value="1"/>
</dbReference>
<evidence type="ECO:0000259" key="6">
    <source>
        <dbReference type="Pfam" id="PF13356"/>
    </source>
</evidence>
<evidence type="ECO:0000256" key="3">
    <source>
        <dbReference type="ARBA" id="ARBA00023125"/>
    </source>
</evidence>
<dbReference type="RefSeq" id="WP_059284664.1">
    <property type="nucleotide sequence ID" value="NZ_LNQU01000005.1"/>
</dbReference>
<comment type="similarity">
    <text evidence="1">Belongs to the 'phage' integrase family.</text>
</comment>
<dbReference type="InterPro" id="IPR010998">
    <property type="entry name" value="Integrase_recombinase_N"/>
</dbReference>
<gene>
    <name evidence="7" type="ORF">DFR38_10455</name>
</gene>
<dbReference type="SUPFAM" id="SSF56349">
    <property type="entry name" value="DNA breaking-rejoining enzymes"/>
    <property type="match status" value="1"/>
</dbReference>
<keyword evidence="4" id="KW-0233">DNA recombination</keyword>
<dbReference type="InterPro" id="IPR038488">
    <property type="entry name" value="Integrase_DNA-bd_sf"/>
</dbReference>
<name>A0A318JN52_9NEIS</name>
<evidence type="ECO:0000313" key="8">
    <source>
        <dbReference type="Proteomes" id="UP000248395"/>
    </source>
</evidence>
<dbReference type="Gene3D" id="1.10.150.130">
    <property type="match status" value="1"/>
</dbReference>
<dbReference type="Pfam" id="PF00589">
    <property type="entry name" value="Phage_integrase"/>
    <property type="match status" value="1"/>
</dbReference>
<protein>
    <submittedName>
        <fullName evidence="7">Phage integrase family protein</fullName>
    </submittedName>
</protein>
<feature type="domain" description="Integrase DNA-binding" evidence="6">
    <location>
        <begin position="17"/>
        <end position="86"/>
    </location>
</feature>
<dbReference type="Gene3D" id="3.30.160.390">
    <property type="entry name" value="Integrase, DNA-binding domain"/>
    <property type="match status" value="1"/>
</dbReference>
<dbReference type="InterPro" id="IPR011010">
    <property type="entry name" value="DNA_brk_join_enz"/>
</dbReference>
<dbReference type="PANTHER" id="PTHR30629:SF2">
    <property type="entry name" value="PROPHAGE INTEGRASE INTS-RELATED"/>
    <property type="match status" value="1"/>
</dbReference>
<dbReference type="AlphaFoldDB" id="A0A318JN52"/>
<reference evidence="7 8" key="1">
    <citation type="submission" date="2018-05" db="EMBL/GenBank/DDBJ databases">
        <title>Genomic Encyclopedia of Type Strains, Phase IV (KMG-IV): sequencing the most valuable type-strain genomes for metagenomic binning, comparative biology and taxonomic classification.</title>
        <authorList>
            <person name="Goeker M."/>
        </authorList>
    </citation>
    <scope>NUCLEOTIDE SEQUENCE [LARGE SCALE GENOMIC DNA]</scope>
    <source>
        <strain evidence="7 8">DSM 25134</strain>
    </source>
</reference>
<evidence type="ECO:0000259" key="5">
    <source>
        <dbReference type="Pfam" id="PF00589"/>
    </source>
</evidence>
<dbReference type="GO" id="GO:0015074">
    <property type="term" value="P:DNA integration"/>
    <property type="evidence" value="ECO:0007669"/>
    <property type="project" value="UniProtKB-KW"/>
</dbReference>
<keyword evidence="8" id="KW-1185">Reference proteome</keyword>
<dbReference type="GO" id="GO:0003677">
    <property type="term" value="F:DNA binding"/>
    <property type="evidence" value="ECO:0007669"/>
    <property type="project" value="UniProtKB-KW"/>
</dbReference>
<feature type="domain" description="Tyr recombinase" evidence="5">
    <location>
        <begin position="247"/>
        <end position="395"/>
    </location>
</feature>
<dbReference type="EMBL" id="QJKC01000004">
    <property type="protein sequence ID" value="PXX49415.1"/>
    <property type="molecule type" value="Genomic_DNA"/>
</dbReference>
<keyword evidence="3" id="KW-0238">DNA-binding</keyword>
<dbReference type="InterPro" id="IPR013762">
    <property type="entry name" value="Integrase-like_cat_sf"/>
</dbReference>
<keyword evidence="2" id="KW-0229">DNA integration</keyword>
<organism evidence="7 8">
    <name type="scientific">Aquitalea magnusonii</name>
    <dbReference type="NCBI Taxonomy" id="332411"/>
    <lineage>
        <taxon>Bacteria</taxon>
        <taxon>Pseudomonadati</taxon>
        <taxon>Pseudomonadota</taxon>
        <taxon>Betaproteobacteria</taxon>
        <taxon>Neisseriales</taxon>
        <taxon>Chromobacteriaceae</taxon>
        <taxon>Aquitalea</taxon>
    </lineage>
</organism>
<comment type="caution">
    <text evidence="7">The sequence shown here is derived from an EMBL/GenBank/DDBJ whole genome shotgun (WGS) entry which is preliminary data.</text>
</comment>
<dbReference type="InterPro" id="IPR050808">
    <property type="entry name" value="Phage_Integrase"/>
</dbReference>
<dbReference type="InterPro" id="IPR002104">
    <property type="entry name" value="Integrase_catalytic"/>
</dbReference>
<dbReference type="Pfam" id="PF13356">
    <property type="entry name" value="Arm-DNA-bind_3"/>
    <property type="match status" value="1"/>
</dbReference>
<sequence length="431" mass="49011">MFDARAAKLLGPGQYLTSPDHPGLRLEARGDRRTWTYRYRSPVSGKLRQVKIGLWPEMSMHAAIVAWEQLRARRDSGIDIADERKAVRVAALADSAQPKAKKEKPYTVQDVCDDYVRGHIRPARAKKGATEVERLFATMLGDAAQCIAADITRTQAFDLIQSYASTPVVAKQLRRELGAAWDFALDAGRLPDNAPNWWRLILRGKLKSKGKKLQGEYIGTSKRVLSPAETGQLIRWLPNFTRLIDDVLTLYLWTAARGVEIVMMEGREIINEGGQWWWVQPKAKTKNARHERAVDLRIPLFGRALTIISRRKELYGEGWLFPARLPGKRYEPVQQKTIQSTVYYHQPYCQSCPDKVRLRVPVTHWAPHDLRRTARTRLSAIGCPSDVAETIIGHLLPGVEGVYNQYTFDAEKIVWLKRLSDHLEELASEVS</sequence>
<evidence type="ECO:0000256" key="2">
    <source>
        <dbReference type="ARBA" id="ARBA00022908"/>
    </source>
</evidence>
<dbReference type="Proteomes" id="UP000248395">
    <property type="component" value="Unassembled WGS sequence"/>
</dbReference>
<dbReference type="GO" id="GO:0006310">
    <property type="term" value="P:DNA recombination"/>
    <property type="evidence" value="ECO:0007669"/>
    <property type="project" value="UniProtKB-KW"/>
</dbReference>
<evidence type="ECO:0000313" key="7">
    <source>
        <dbReference type="EMBL" id="PXX49415.1"/>
    </source>
</evidence>
<dbReference type="PANTHER" id="PTHR30629">
    <property type="entry name" value="PROPHAGE INTEGRASE"/>
    <property type="match status" value="1"/>
</dbReference>
<evidence type="ECO:0000256" key="4">
    <source>
        <dbReference type="ARBA" id="ARBA00023172"/>
    </source>
</evidence>